<proteinExistence type="predicted"/>
<evidence type="ECO:0000256" key="2">
    <source>
        <dbReference type="SAM" id="Phobius"/>
    </source>
</evidence>
<feature type="domain" description="Phosphatidic acid phosphatase type 2/haloperoxidase" evidence="3">
    <location>
        <begin position="97"/>
        <end position="211"/>
    </location>
</feature>
<keyword evidence="2" id="KW-1133">Transmembrane helix</keyword>
<organism evidence="4 5">
    <name type="scientific">Sanguibacter inulinus</name>
    <dbReference type="NCBI Taxonomy" id="60922"/>
    <lineage>
        <taxon>Bacteria</taxon>
        <taxon>Bacillati</taxon>
        <taxon>Actinomycetota</taxon>
        <taxon>Actinomycetes</taxon>
        <taxon>Micrococcales</taxon>
        <taxon>Sanguibacteraceae</taxon>
        <taxon>Sanguibacter</taxon>
    </lineage>
</organism>
<keyword evidence="2" id="KW-0472">Membrane</keyword>
<feature type="compositionally biased region" description="Low complexity" evidence="1">
    <location>
        <begin position="245"/>
        <end position="261"/>
    </location>
</feature>
<dbReference type="EMBL" id="JACBYE010000013">
    <property type="protein sequence ID" value="NYS93365.1"/>
    <property type="molecule type" value="Genomic_DNA"/>
</dbReference>
<feature type="transmembrane region" description="Helical" evidence="2">
    <location>
        <begin position="137"/>
        <end position="158"/>
    </location>
</feature>
<keyword evidence="5" id="KW-1185">Reference proteome</keyword>
<sequence length="272" mass="28901">MPSRETARRVPALLPGLLLVILGASGFAVLLDAVLERDDLAGLDQPALEWLADHRTGWLTTVFTTITTVFGPYVLPVIVAVGCGIWGWRTHRWRDPVMLVGAMVFSTIVSTVVKALVARPRPAGDLQTVPGVESSFSFPSGHTIGAATLVLVGGYLLWREARTRSAFVEWTVVSVVVVLVVAASRLYLGYHFITDVLAGVCLAVVTLGVVVGIDRWRGASVGATHGEEITLAAREEDARLGYGAAGPTAASPTPSARQAPQDPRTADDPSDR</sequence>
<dbReference type="PANTHER" id="PTHR14969">
    <property type="entry name" value="SPHINGOSINE-1-PHOSPHATE PHOSPHOHYDROLASE"/>
    <property type="match status" value="1"/>
</dbReference>
<gene>
    <name evidence="4" type="ORF">HZZ10_07470</name>
</gene>
<dbReference type="RefSeq" id="WP_179913031.1">
    <property type="nucleotide sequence ID" value="NZ_JACBYE010000013.1"/>
</dbReference>
<accession>A0A853ERZ7</accession>
<dbReference type="Gene3D" id="1.20.144.10">
    <property type="entry name" value="Phosphatidic acid phosphatase type 2/haloperoxidase"/>
    <property type="match status" value="2"/>
</dbReference>
<name>A0A853ERZ7_9MICO</name>
<feature type="transmembrane region" description="Helical" evidence="2">
    <location>
        <begin position="170"/>
        <end position="190"/>
    </location>
</feature>
<reference evidence="4 5" key="1">
    <citation type="submission" date="2020-07" db="EMBL/GenBank/DDBJ databases">
        <title>MOT database genomes.</title>
        <authorList>
            <person name="Joseph S."/>
            <person name="Aduse-Opoku J."/>
            <person name="Hashim A."/>
            <person name="Wade W."/>
            <person name="Curtis M."/>
        </authorList>
    </citation>
    <scope>NUCLEOTIDE SEQUENCE [LARGE SCALE GENOMIC DNA]</scope>
    <source>
        <strain evidence="4 5">DSM 100099</strain>
    </source>
</reference>
<evidence type="ECO:0000313" key="4">
    <source>
        <dbReference type="EMBL" id="NYS93365.1"/>
    </source>
</evidence>
<evidence type="ECO:0000256" key="1">
    <source>
        <dbReference type="SAM" id="MobiDB-lite"/>
    </source>
</evidence>
<evidence type="ECO:0000259" key="3">
    <source>
        <dbReference type="SMART" id="SM00014"/>
    </source>
</evidence>
<dbReference type="CDD" id="cd03392">
    <property type="entry name" value="PAP2_like_2"/>
    <property type="match status" value="1"/>
</dbReference>
<feature type="transmembrane region" description="Helical" evidence="2">
    <location>
        <begin position="97"/>
        <end position="117"/>
    </location>
</feature>
<feature type="transmembrane region" description="Helical" evidence="2">
    <location>
        <begin position="196"/>
        <end position="213"/>
    </location>
</feature>
<feature type="region of interest" description="Disordered" evidence="1">
    <location>
        <begin position="243"/>
        <end position="272"/>
    </location>
</feature>
<dbReference type="Pfam" id="PF01569">
    <property type="entry name" value="PAP2"/>
    <property type="match status" value="1"/>
</dbReference>
<dbReference type="InterPro" id="IPR000326">
    <property type="entry name" value="PAP2/HPO"/>
</dbReference>
<feature type="transmembrane region" description="Helical" evidence="2">
    <location>
        <begin position="12"/>
        <end position="31"/>
    </location>
</feature>
<keyword evidence="2" id="KW-0812">Transmembrane</keyword>
<dbReference type="SMART" id="SM00014">
    <property type="entry name" value="acidPPc"/>
    <property type="match status" value="1"/>
</dbReference>
<dbReference type="InterPro" id="IPR036938">
    <property type="entry name" value="PAP2/HPO_sf"/>
</dbReference>
<dbReference type="PANTHER" id="PTHR14969:SF13">
    <property type="entry name" value="AT30094P"/>
    <property type="match status" value="1"/>
</dbReference>
<dbReference type="AlphaFoldDB" id="A0A853ERZ7"/>
<protein>
    <submittedName>
        <fullName evidence="4">Phosphatase PAP2 family protein</fullName>
    </submittedName>
</protein>
<evidence type="ECO:0000313" key="5">
    <source>
        <dbReference type="Proteomes" id="UP000561011"/>
    </source>
</evidence>
<feature type="transmembrane region" description="Helical" evidence="2">
    <location>
        <begin position="58"/>
        <end position="85"/>
    </location>
</feature>
<dbReference type="Proteomes" id="UP000561011">
    <property type="component" value="Unassembled WGS sequence"/>
</dbReference>
<comment type="caution">
    <text evidence="4">The sequence shown here is derived from an EMBL/GenBank/DDBJ whole genome shotgun (WGS) entry which is preliminary data.</text>
</comment>
<dbReference type="SUPFAM" id="SSF48317">
    <property type="entry name" value="Acid phosphatase/Vanadium-dependent haloperoxidase"/>
    <property type="match status" value="1"/>
</dbReference>